<dbReference type="Proteomes" id="UP000249890">
    <property type="component" value="Chromosome"/>
</dbReference>
<accession>A0A2Z2K9T0</accession>
<organism evidence="1 2">
    <name type="scientific">Paenibacillus donghaensis</name>
    <dbReference type="NCBI Taxonomy" id="414771"/>
    <lineage>
        <taxon>Bacteria</taxon>
        <taxon>Bacillati</taxon>
        <taxon>Bacillota</taxon>
        <taxon>Bacilli</taxon>
        <taxon>Bacillales</taxon>
        <taxon>Paenibacillaceae</taxon>
        <taxon>Paenibacillus</taxon>
    </lineage>
</organism>
<reference evidence="1 2" key="1">
    <citation type="submission" date="2017-06" db="EMBL/GenBank/DDBJ databases">
        <title>Complete genome sequence of Paenibacillus donghaensis KCTC 13049T isolated from East Sea sediment, South Korea.</title>
        <authorList>
            <person name="Jung B.K."/>
            <person name="Hong S.-J."/>
            <person name="Shin J.-H."/>
        </authorList>
    </citation>
    <scope>NUCLEOTIDE SEQUENCE [LARGE SCALE GENOMIC DNA]</scope>
    <source>
        <strain evidence="1 2">KCTC 13049</strain>
    </source>
</reference>
<sequence length="62" mass="7107">MKVIPKPGIINQLQEEKCMSEQEFADFVGTSRSSLWRAKLSSDDKRFSLGQDVMAKILRKFS</sequence>
<name>A0A2Z2K9T0_9BACL</name>
<dbReference type="AlphaFoldDB" id="A0A2Z2K9T0"/>
<dbReference type="EMBL" id="CP021780">
    <property type="protein sequence ID" value="ASA20235.1"/>
    <property type="molecule type" value="Genomic_DNA"/>
</dbReference>
<gene>
    <name evidence="1" type="ORF">B9T62_05125</name>
</gene>
<dbReference type="OrthoDB" id="2679690at2"/>
<dbReference type="KEGG" id="pdh:B9T62_05125"/>
<protein>
    <recommendedName>
        <fullName evidence="3">Transcriptional regulator</fullName>
    </recommendedName>
</protein>
<keyword evidence="2" id="KW-1185">Reference proteome</keyword>
<evidence type="ECO:0000313" key="2">
    <source>
        <dbReference type="Proteomes" id="UP000249890"/>
    </source>
</evidence>
<evidence type="ECO:0008006" key="3">
    <source>
        <dbReference type="Google" id="ProtNLM"/>
    </source>
</evidence>
<evidence type="ECO:0000313" key="1">
    <source>
        <dbReference type="EMBL" id="ASA20235.1"/>
    </source>
</evidence>
<proteinExistence type="predicted"/>
<dbReference type="RefSeq" id="WP_087914257.1">
    <property type="nucleotide sequence ID" value="NZ_CP021780.1"/>
</dbReference>